<reference evidence="2" key="1">
    <citation type="journal article" date="2023" name="Nat. Plants">
        <title>Single-cell RNA sequencing provides a high-resolution roadmap for understanding the multicellular compartmentation of specialized metabolism.</title>
        <authorList>
            <person name="Sun S."/>
            <person name="Shen X."/>
            <person name="Li Y."/>
            <person name="Li Y."/>
            <person name="Wang S."/>
            <person name="Li R."/>
            <person name="Zhang H."/>
            <person name="Shen G."/>
            <person name="Guo B."/>
            <person name="Wei J."/>
            <person name="Xu J."/>
            <person name="St-Pierre B."/>
            <person name="Chen S."/>
            <person name="Sun C."/>
        </authorList>
    </citation>
    <scope>NUCLEOTIDE SEQUENCE [LARGE SCALE GENOMIC DNA]</scope>
</reference>
<sequence length="108" mass="12082">MSKITRRCSLRFSLFFLISSLFQWISGLADSSPSLKSEDGSKNASNGSSKKAIGLTVVLICLGILATVAFSVLLFKIWQKKRREAQQARLLKLFEDDDELEVELGIRD</sequence>
<accession>A0ACC0A551</accession>
<dbReference type="Proteomes" id="UP001060085">
    <property type="component" value="Linkage Group LG06"/>
</dbReference>
<organism evidence="1 2">
    <name type="scientific">Catharanthus roseus</name>
    <name type="common">Madagascar periwinkle</name>
    <name type="synonym">Vinca rosea</name>
    <dbReference type="NCBI Taxonomy" id="4058"/>
    <lineage>
        <taxon>Eukaryota</taxon>
        <taxon>Viridiplantae</taxon>
        <taxon>Streptophyta</taxon>
        <taxon>Embryophyta</taxon>
        <taxon>Tracheophyta</taxon>
        <taxon>Spermatophyta</taxon>
        <taxon>Magnoliopsida</taxon>
        <taxon>eudicotyledons</taxon>
        <taxon>Gunneridae</taxon>
        <taxon>Pentapetalae</taxon>
        <taxon>asterids</taxon>
        <taxon>lamiids</taxon>
        <taxon>Gentianales</taxon>
        <taxon>Apocynaceae</taxon>
        <taxon>Rauvolfioideae</taxon>
        <taxon>Vinceae</taxon>
        <taxon>Catharanthinae</taxon>
        <taxon>Catharanthus</taxon>
    </lineage>
</organism>
<evidence type="ECO:0000313" key="2">
    <source>
        <dbReference type="Proteomes" id="UP001060085"/>
    </source>
</evidence>
<keyword evidence="2" id="KW-1185">Reference proteome</keyword>
<proteinExistence type="predicted"/>
<dbReference type="EMBL" id="CM044706">
    <property type="protein sequence ID" value="KAI5655901.1"/>
    <property type="molecule type" value="Genomic_DNA"/>
</dbReference>
<gene>
    <name evidence="1" type="ORF">M9H77_24694</name>
</gene>
<comment type="caution">
    <text evidence="1">The sequence shown here is derived from an EMBL/GenBank/DDBJ whole genome shotgun (WGS) entry which is preliminary data.</text>
</comment>
<name>A0ACC0A551_CATRO</name>
<evidence type="ECO:0000313" key="1">
    <source>
        <dbReference type="EMBL" id="KAI5655901.1"/>
    </source>
</evidence>
<protein>
    <submittedName>
        <fullName evidence="1">Uncharacterized protein</fullName>
    </submittedName>
</protein>